<dbReference type="Proteomes" id="UP000649799">
    <property type="component" value="Unassembled WGS sequence"/>
</dbReference>
<keyword evidence="3" id="KW-1185">Reference proteome</keyword>
<reference evidence="2 3" key="1">
    <citation type="submission" date="2020-03" db="EMBL/GenBank/DDBJ databases">
        <title>Cyclobacterium plantarum sp. nov., a marine bacterium isolated from a coastal-marine wetland.</title>
        <authorList>
            <person name="Sanchez-Porro C."/>
            <person name="Ventosa A."/>
            <person name="Amoozegar M."/>
        </authorList>
    </citation>
    <scope>NUCLEOTIDE SEQUENCE [LARGE SCALE GENOMIC DNA]</scope>
    <source>
        <strain evidence="2 3">GBPx2</strain>
    </source>
</reference>
<evidence type="ECO:0008006" key="4">
    <source>
        <dbReference type="Google" id="ProtNLM"/>
    </source>
</evidence>
<dbReference type="PROSITE" id="PS51257">
    <property type="entry name" value="PROKAR_LIPOPROTEIN"/>
    <property type="match status" value="1"/>
</dbReference>
<name>A0ABX0H7X7_9BACT</name>
<evidence type="ECO:0000256" key="1">
    <source>
        <dbReference type="SAM" id="MobiDB-lite"/>
    </source>
</evidence>
<feature type="region of interest" description="Disordered" evidence="1">
    <location>
        <begin position="122"/>
        <end position="147"/>
    </location>
</feature>
<organism evidence="2 3">
    <name type="scientific">Cyclobacterium plantarum</name>
    <dbReference type="NCBI Taxonomy" id="2716263"/>
    <lineage>
        <taxon>Bacteria</taxon>
        <taxon>Pseudomonadati</taxon>
        <taxon>Bacteroidota</taxon>
        <taxon>Cytophagia</taxon>
        <taxon>Cytophagales</taxon>
        <taxon>Cyclobacteriaceae</taxon>
        <taxon>Cyclobacterium</taxon>
    </lineage>
</organism>
<proteinExistence type="predicted"/>
<comment type="caution">
    <text evidence="2">The sequence shown here is derived from an EMBL/GenBank/DDBJ whole genome shotgun (WGS) entry which is preliminary data.</text>
</comment>
<accession>A0ABX0H7X7</accession>
<sequence>MRKLNYLFGLGLLFGLVTMSGCTDDEPPEIENEEEIITDVTLTFTPIGGGSAIIAVAQDPDGEGPEELEIISNIILASNTTYALELDLENSIEGESISEEVEEEADEHMFFFGWTSGLFSDPTGDGNIGSGNRDNPVNYEDSDTNSQPLGLETTWTTGDTASGVFRVILKHQPDIKSASSTSIDGESDIDITWDITIN</sequence>
<protein>
    <recommendedName>
        <fullName evidence="4">GTP cyclohydrolase</fullName>
    </recommendedName>
</protein>
<evidence type="ECO:0000313" key="3">
    <source>
        <dbReference type="Proteomes" id="UP000649799"/>
    </source>
</evidence>
<gene>
    <name evidence="2" type="ORF">G9Q97_06515</name>
</gene>
<dbReference type="EMBL" id="JAANYN010000002">
    <property type="protein sequence ID" value="NHE56464.1"/>
    <property type="molecule type" value="Genomic_DNA"/>
</dbReference>
<evidence type="ECO:0000313" key="2">
    <source>
        <dbReference type="EMBL" id="NHE56464.1"/>
    </source>
</evidence>
<dbReference type="RefSeq" id="WP_166144322.1">
    <property type="nucleotide sequence ID" value="NZ_JAANYN010000002.1"/>
</dbReference>